<dbReference type="Proteomes" id="UP001162905">
    <property type="component" value="Unassembled WGS sequence"/>
</dbReference>
<evidence type="ECO:0000313" key="7">
    <source>
        <dbReference type="Proteomes" id="UP001162905"/>
    </source>
</evidence>
<comment type="caution">
    <text evidence="6">The sequence shown here is derived from an EMBL/GenBank/DDBJ whole genome shotgun (WGS) entry which is preliminary data.</text>
</comment>
<dbReference type="PROSITE" id="PS50931">
    <property type="entry name" value="HTH_LYSR"/>
    <property type="match status" value="1"/>
</dbReference>
<evidence type="ECO:0000256" key="1">
    <source>
        <dbReference type="ARBA" id="ARBA00009437"/>
    </source>
</evidence>
<dbReference type="InterPro" id="IPR005119">
    <property type="entry name" value="LysR_subst-bd"/>
</dbReference>
<dbReference type="InterPro" id="IPR000847">
    <property type="entry name" value="LysR_HTH_N"/>
</dbReference>
<dbReference type="Pfam" id="PF03466">
    <property type="entry name" value="LysR_substrate"/>
    <property type="match status" value="1"/>
</dbReference>
<dbReference type="InterPro" id="IPR036390">
    <property type="entry name" value="WH_DNA-bd_sf"/>
</dbReference>
<feature type="domain" description="HTH lysR-type" evidence="5">
    <location>
        <begin position="1"/>
        <end position="59"/>
    </location>
</feature>
<dbReference type="Gene3D" id="1.10.10.10">
    <property type="entry name" value="Winged helix-like DNA-binding domain superfamily/Winged helix DNA-binding domain"/>
    <property type="match status" value="1"/>
</dbReference>
<evidence type="ECO:0000256" key="3">
    <source>
        <dbReference type="ARBA" id="ARBA00023125"/>
    </source>
</evidence>
<dbReference type="EMBL" id="JAKJXH010000009">
    <property type="protein sequence ID" value="MCF7542767.1"/>
    <property type="molecule type" value="Genomic_DNA"/>
</dbReference>
<sequence>MNVLKAMQLFVQIVDKGSLTAASDDASLTPTMVGNHLRALEEHLGMKLLNRTTRQQHLTEFGRRYYDRCVEILSLVESAHADALSARSEPQGRLRVTLPHAFGLQRLMPAIAEYLRRYPKVDLDVIFTDRQVDLLEDGFEAAVRIGEPPDAFLMAQPLKPHSLALCASPSYLESRGMPAHPDELEGHDCLTYLYASRSSPTSAAGLWTFKGADGVHDVEVNGRVQMDNGPALRQAALDGMGIALLPAVVVEQDFASGQLCQVLADYQLPVRPLNLLYLPDRQASPKLRSFIEFMVARFG</sequence>
<dbReference type="InterPro" id="IPR036388">
    <property type="entry name" value="WH-like_DNA-bd_sf"/>
</dbReference>
<name>A0ABS9I4P7_9PSED</name>
<dbReference type="Pfam" id="PF00126">
    <property type="entry name" value="HTH_1"/>
    <property type="match status" value="1"/>
</dbReference>
<keyword evidence="3" id="KW-0238">DNA-binding</keyword>
<dbReference type="SUPFAM" id="SSF53850">
    <property type="entry name" value="Periplasmic binding protein-like II"/>
    <property type="match status" value="1"/>
</dbReference>
<dbReference type="PANTHER" id="PTHR30537">
    <property type="entry name" value="HTH-TYPE TRANSCRIPTIONAL REGULATOR"/>
    <property type="match status" value="1"/>
</dbReference>
<accession>A0ABS9I4P7</accession>
<evidence type="ECO:0000313" key="6">
    <source>
        <dbReference type="EMBL" id="MCF7542767.1"/>
    </source>
</evidence>
<dbReference type="SUPFAM" id="SSF46785">
    <property type="entry name" value="Winged helix' DNA-binding domain"/>
    <property type="match status" value="1"/>
</dbReference>
<dbReference type="InterPro" id="IPR058163">
    <property type="entry name" value="LysR-type_TF_proteobact-type"/>
</dbReference>
<gene>
    <name evidence="6" type="ORF">L4G47_11075</name>
</gene>
<comment type="similarity">
    <text evidence="1">Belongs to the LysR transcriptional regulatory family.</text>
</comment>
<evidence type="ECO:0000259" key="5">
    <source>
        <dbReference type="PROSITE" id="PS50931"/>
    </source>
</evidence>
<reference evidence="6" key="1">
    <citation type="submission" date="2022-01" db="EMBL/GenBank/DDBJ databases">
        <title>Pseudomonas sp. nov. isolated from Antarctic regolith.</title>
        <authorList>
            <person name="Novakova D."/>
            <person name="Sedlar K."/>
        </authorList>
    </citation>
    <scope>NUCLEOTIDE SEQUENCE</scope>
    <source>
        <strain evidence="6">P2647</strain>
    </source>
</reference>
<keyword evidence="4" id="KW-0804">Transcription</keyword>
<evidence type="ECO:0000256" key="2">
    <source>
        <dbReference type="ARBA" id="ARBA00023015"/>
    </source>
</evidence>
<protein>
    <submittedName>
        <fullName evidence="6">LysR family transcriptional regulator</fullName>
    </submittedName>
</protein>
<dbReference type="Gene3D" id="3.40.190.290">
    <property type="match status" value="1"/>
</dbReference>
<keyword evidence="2" id="KW-0805">Transcription regulation</keyword>
<evidence type="ECO:0000256" key="4">
    <source>
        <dbReference type="ARBA" id="ARBA00023163"/>
    </source>
</evidence>
<dbReference type="PANTHER" id="PTHR30537:SF5">
    <property type="entry name" value="HTH-TYPE TRANSCRIPTIONAL ACTIVATOR TTDR-RELATED"/>
    <property type="match status" value="1"/>
</dbReference>
<organism evidence="6 7">
    <name type="scientific">Pseudomonas petrae</name>
    <dbReference type="NCBI Taxonomy" id="2912190"/>
    <lineage>
        <taxon>Bacteria</taxon>
        <taxon>Pseudomonadati</taxon>
        <taxon>Pseudomonadota</taxon>
        <taxon>Gammaproteobacteria</taxon>
        <taxon>Pseudomonadales</taxon>
        <taxon>Pseudomonadaceae</taxon>
        <taxon>Pseudomonas</taxon>
    </lineage>
</organism>
<dbReference type="RefSeq" id="WP_237252079.1">
    <property type="nucleotide sequence ID" value="NZ_JAKJXE010000002.1"/>
</dbReference>
<keyword evidence="7" id="KW-1185">Reference proteome</keyword>
<proteinExistence type="inferred from homology"/>